<dbReference type="GeneID" id="43684237"/>
<evidence type="ECO:0000313" key="1">
    <source>
        <dbReference type="EMBL" id="KGK12341.1"/>
    </source>
</evidence>
<proteinExistence type="predicted"/>
<keyword evidence="2" id="KW-1185">Reference proteome</keyword>
<dbReference type="InterPro" id="IPR021242">
    <property type="entry name" value="DUF2799"/>
</dbReference>
<name>A0A099LY89_9VIBR</name>
<organism evidence="1 2">
    <name type="scientific">Vibrio navarrensis</name>
    <dbReference type="NCBI Taxonomy" id="29495"/>
    <lineage>
        <taxon>Bacteria</taxon>
        <taxon>Pseudomonadati</taxon>
        <taxon>Pseudomonadota</taxon>
        <taxon>Gammaproteobacteria</taxon>
        <taxon>Vibrionales</taxon>
        <taxon>Vibrionaceae</taxon>
        <taxon>Vibrio</taxon>
    </lineage>
</organism>
<dbReference type="EMBL" id="JMCG01000001">
    <property type="protein sequence ID" value="KGK12341.1"/>
    <property type="molecule type" value="Genomic_DNA"/>
</dbReference>
<dbReference type="Proteomes" id="UP000029994">
    <property type="component" value="Unassembled WGS sequence"/>
</dbReference>
<dbReference type="eggNOG" id="ENOG5032YRS">
    <property type="taxonomic scope" value="Bacteria"/>
</dbReference>
<comment type="caution">
    <text evidence="1">The sequence shown here is derived from an EMBL/GenBank/DDBJ whole genome shotgun (WGS) entry which is preliminary data.</text>
</comment>
<dbReference type="RefSeq" id="WP_039428408.1">
    <property type="nucleotide sequence ID" value="NZ_CP061844.1"/>
</dbReference>
<dbReference type="PROSITE" id="PS51257">
    <property type="entry name" value="PROKAR_LIPOPROTEIN"/>
    <property type="match status" value="1"/>
</dbReference>
<sequence length="174" mass="20044">MNRILTCAAFTMFLSACTTMSPDECRVANWQQIGYRDGQNGNDPSIIQRYSQDCAEAGVVADSDLWRKGFQQGTVLYCSPDNGYRVGKQGREYYGVCESEQFLNNYQLGRQEYLVQQRIAEIDRQIGDIDRQLNSLKDSDQDKQKRNVLQSKRRDLVREHSSLLSPSYNINFSF</sequence>
<reference evidence="1 2" key="1">
    <citation type="submission" date="2014-04" db="EMBL/GenBank/DDBJ databases">
        <title>Genome sequencing of Vibrio navarrensis strains.</title>
        <authorList>
            <person name="Gladney L.M."/>
            <person name="Katz L.S."/>
            <person name="Marino-Ramirez L."/>
            <person name="Jordan I.K."/>
        </authorList>
    </citation>
    <scope>NUCLEOTIDE SEQUENCE [LARGE SCALE GENOMIC DNA]</scope>
    <source>
        <strain evidence="1 2">ATCC 51183</strain>
    </source>
</reference>
<dbReference type="Pfam" id="PF10973">
    <property type="entry name" value="DUF2799"/>
    <property type="match status" value="1"/>
</dbReference>
<dbReference type="AlphaFoldDB" id="A0A099LY89"/>
<accession>A0A099LY89</accession>
<gene>
    <name evidence="1" type="ORF">EA26_13850</name>
</gene>
<protein>
    <submittedName>
        <fullName evidence="1">DNA repair protein</fullName>
    </submittedName>
</protein>
<dbReference type="STRING" id="29495.EA26_13850"/>
<evidence type="ECO:0000313" key="2">
    <source>
        <dbReference type="Proteomes" id="UP000029994"/>
    </source>
</evidence>